<proteinExistence type="inferred from homology"/>
<dbReference type="GO" id="GO:0016887">
    <property type="term" value="F:ATP hydrolysis activity"/>
    <property type="evidence" value="ECO:0007669"/>
    <property type="project" value="InterPro"/>
</dbReference>
<dbReference type="AlphaFoldDB" id="A0A0M9UC51"/>
<name>A0A0M9UC51_9CHLR</name>
<gene>
    <name evidence="6" type="ORF">ARMA_0977</name>
    <name evidence="7" type="ORF">SE16_03695</name>
</gene>
<protein>
    <submittedName>
        <fullName evidence="6">ABC-2 type transport system ATP-binding protein</fullName>
    </submittedName>
</protein>
<accession>A0A0M9UC51</accession>
<keyword evidence="3" id="KW-0547">Nucleotide-binding</keyword>
<reference evidence="6 8" key="1">
    <citation type="journal article" date="2015" name="Genome Announc.">
        <title>Draft Genome Sequence of a Heterotrophic Facultative Anaerobic Thermophilic Bacterium, Ardenticatena maritima Strain 110ST.</title>
        <authorList>
            <person name="Kawaichi S."/>
            <person name="Yoshida T."/>
            <person name="Sako Y."/>
            <person name="Nakamura R."/>
        </authorList>
    </citation>
    <scope>NUCLEOTIDE SEQUENCE [LARGE SCALE GENOMIC DNA]</scope>
    <source>
        <strain evidence="6 8">110S</strain>
    </source>
</reference>
<reference evidence="8" key="3">
    <citation type="submission" date="2015-08" db="EMBL/GenBank/DDBJ databases">
        <title>Draft Genome Sequence of a Heterotrophic Facultative Anaerobic Bacterium Ardenticatena maritima Strain 110S.</title>
        <authorList>
            <person name="Kawaichi S."/>
            <person name="Yoshida T."/>
            <person name="Sako Y."/>
            <person name="Nakamura R."/>
        </authorList>
    </citation>
    <scope>NUCLEOTIDE SEQUENCE [LARGE SCALE GENOMIC DNA]</scope>
    <source>
        <strain evidence="8">110S</strain>
    </source>
</reference>
<evidence type="ECO:0000313" key="6">
    <source>
        <dbReference type="EMBL" id="GAP62554.1"/>
    </source>
</evidence>
<dbReference type="EMBL" id="BBZA01000063">
    <property type="protein sequence ID" value="GAP62554.1"/>
    <property type="molecule type" value="Genomic_DNA"/>
</dbReference>
<dbReference type="EMBL" id="LGKN01000003">
    <property type="protein sequence ID" value="KPL89534.1"/>
    <property type="molecule type" value="Genomic_DNA"/>
</dbReference>
<keyword evidence="2" id="KW-0813">Transport</keyword>
<comment type="similarity">
    <text evidence="1">Belongs to the ABC transporter superfamily.</text>
</comment>
<dbReference type="CDD" id="cd03230">
    <property type="entry name" value="ABC_DR_subfamily_A"/>
    <property type="match status" value="1"/>
</dbReference>
<dbReference type="Gene3D" id="3.40.50.300">
    <property type="entry name" value="P-loop containing nucleotide triphosphate hydrolases"/>
    <property type="match status" value="1"/>
</dbReference>
<dbReference type="SUPFAM" id="SSF52540">
    <property type="entry name" value="P-loop containing nucleoside triphosphate hydrolases"/>
    <property type="match status" value="1"/>
</dbReference>
<evidence type="ECO:0000256" key="1">
    <source>
        <dbReference type="ARBA" id="ARBA00005417"/>
    </source>
</evidence>
<dbReference type="Proteomes" id="UP000037784">
    <property type="component" value="Unassembled WGS sequence"/>
</dbReference>
<evidence type="ECO:0000313" key="7">
    <source>
        <dbReference type="EMBL" id="KPL89534.1"/>
    </source>
</evidence>
<dbReference type="InterPro" id="IPR003439">
    <property type="entry name" value="ABC_transporter-like_ATP-bd"/>
</dbReference>
<reference evidence="7 9" key="2">
    <citation type="submission" date="2015-07" db="EMBL/GenBank/DDBJ databases">
        <title>Whole genome sequence of Ardenticatena maritima DSM 23922.</title>
        <authorList>
            <person name="Hemp J."/>
            <person name="Ward L.M."/>
            <person name="Pace L.A."/>
            <person name="Fischer W.W."/>
        </authorList>
    </citation>
    <scope>NUCLEOTIDE SEQUENCE [LARGE SCALE GENOMIC DNA]</scope>
    <source>
        <strain evidence="7 9">110S</strain>
    </source>
</reference>
<dbReference type="InterPro" id="IPR050763">
    <property type="entry name" value="ABC_transporter_ATP-binding"/>
</dbReference>
<dbReference type="InParanoid" id="A0A0M9UC51"/>
<dbReference type="PANTHER" id="PTHR42711:SF5">
    <property type="entry name" value="ABC TRANSPORTER ATP-BINDING PROTEIN NATA"/>
    <property type="match status" value="1"/>
</dbReference>
<evidence type="ECO:0000256" key="2">
    <source>
        <dbReference type="ARBA" id="ARBA00022448"/>
    </source>
</evidence>
<dbReference type="InterPro" id="IPR027417">
    <property type="entry name" value="P-loop_NTPase"/>
</dbReference>
<sequence>MIQVQDLTKRFGALTAVDAVSFEVHEGESVALWGANGAGKTTILRCLLGLYHFEGFIAIGGYDIRTHGRQARRLLGFVPQELSFHANMSVTDTLIFYARLKKASVIPDTLLDRLALRPHLEKRVGELSGGLKQRLALALALVGDPPLLLLDEPTANLDVRARDDFMHLLHELKAAGKTLVYTSHRLEEVATLADRVLLLESGRLVADAPPHRLAAEIGHELLLRVYVAPHHIEQAIQVLHAKGFTASMNSHGIKIFVPALQKATVLETLLHANIDVRDFSLEWAFHNEQHD</sequence>
<dbReference type="SMART" id="SM00382">
    <property type="entry name" value="AAA"/>
    <property type="match status" value="1"/>
</dbReference>
<evidence type="ECO:0000256" key="4">
    <source>
        <dbReference type="ARBA" id="ARBA00022840"/>
    </source>
</evidence>
<keyword evidence="8" id="KW-1185">Reference proteome</keyword>
<evidence type="ECO:0000313" key="9">
    <source>
        <dbReference type="Proteomes" id="UP000050502"/>
    </source>
</evidence>
<dbReference type="InterPro" id="IPR003593">
    <property type="entry name" value="AAA+_ATPase"/>
</dbReference>
<dbReference type="Proteomes" id="UP000050502">
    <property type="component" value="Unassembled WGS sequence"/>
</dbReference>
<dbReference type="GO" id="GO:0005524">
    <property type="term" value="F:ATP binding"/>
    <property type="evidence" value="ECO:0007669"/>
    <property type="project" value="UniProtKB-KW"/>
</dbReference>
<evidence type="ECO:0000256" key="3">
    <source>
        <dbReference type="ARBA" id="ARBA00022741"/>
    </source>
</evidence>
<dbReference type="PANTHER" id="PTHR42711">
    <property type="entry name" value="ABC TRANSPORTER ATP-BINDING PROTEIN"/>
    <property type="match status" value="1"/>
</dbReference>
<comment type="caution">
    <text evidence="6">The sequence shown here is derived from an EMBL/GenBank/DDBJ whole genome shotgun (WGS) entry which is preliminary data.</text>
</comment>
<dbReference type="RefSeq" id="WP_054492469.1">
    <property type="nucleotide sequence ID" value="NZ_BBZA01000063.1"/>
</dbReference>
<dbReference type="OrthoDB" id="9802264at2"/>
<evidence type="ECO:0000259" key="5">
    <source>
        <dbReference type="PROSITE" id="PS50893"/>
    </source>
</evidence>
<organism evidence="6 8">
    <name type="scientific">Ardenticatena maritima</name>
    <dbReference type="NCBI Taxonomy" id="872965"/>
    <lineage>
        <taxon>Bacteria</taxon>
        <taxon>Bacillati</taxon>
        <taxon>Chloroflexota</taxon>
        <taxon>Ardenticatenia</taxon>
        <taxon>Ardenticatenales</taxon>
        <taxon>Ardenticatenaceae</taxon>
        <taxon>Ardenticatena</taxon>
    </lineage>
</organism>
<dbReference type="Pfam" id="PF00005">
    <property type="entry name" value="ABC_tran"/>
    <property type="match status" value="1"/>
</dbReference>
<dbReference type="STRING" id="872965.SE16_03695"/>
<feature type="domain" description="ABC transporter" evidence="5">
    <location>
        <begin position="2"/>
        <end position="226"/>
    </location>
</feature>
<dbReference type="PROSITE" id="PS50893">
    <property type="entry name" value="ABC_TRANSPORTER_2"/>
    <property type="match status" value="1"/>
</dbReference>
<evidence type="ECO:0000313" key="8">
    <source>
        <dbReference type="Proteomes" id="UP000037784"/>
    </source>
</evidence>
<keyword evidence="4 6" id="KW-0067">ATP-binding</keyword>